<dbReference type="Proteomes" id="UP001219525">
    <property type="component" value="Unassembled WGS sequence"/>
</dbReference>
<comment type="caution">
    <text evidence="2">The sequence shown here is derived from an EMBL/GenBank/DDBJ whole genome shotgun (WGS) entry which is preliminary data.</text>
</comment>
<dbReference type="InterPro" id="IPR036597">
    <property type="entry name" value="Fido-like_dom_sf"/>
</dbReference>
<feature type="signal peptide" evidence="1">
    <location>
        <begin position="1"/>
        <end position="18"/>
    </location>
</feature>
<keyword evidence="3" id="KW-1185">Reference proteome</keyword>
<dbReference type="Gene3D" id="1.10.3290.10">
    <property type="entry name" value="Fido-like domain"/>
    <property type="match status" value="1"/>
</dbReference>
<protein>
    <submittedName>
        <fullName evidence="2">Uncharacterized protein</fullName>
    </submittedName>
</protein>
<evidence type="ECO:0000256" key="1">
    <source>
        <dbReference type="SAM" id="SignalP"/>
    </source>
</evidence>
<gene>
    <name evidence="2" type="ORF">GGX14DRAFT_379951</name>
</gene>
<sequence length="89" mass="9904">KNMTNPLAVASWLHLVLSSCHPFDVSSYYLTRLVASIPLLLAGYPHIHISLDQRSVCLQTITEAYNGDHALFMQCIFHGMKKQSTGSKS</sequence>
<dbReference type="EMBL" id="JARJCW010000117">
    <property type="protein sequence ID" value="KAJ7192638.1"/>
    <property type="molecule type" value="Genomic_DNA"/>
</dbReference>
<feature type="chain" id="PRO_5042046192" evidence="1">
    <location>
        <begin position="19"/>
        <end position="89"/>
    </location>
</feature>
<proteinExistence type="predicted"/>
<keyword evidence="1" id="KW-0732">Signal</keyword>
<accession>A0AAD6XZU9</accession>
<reference evidence="2" key="1">
    <citation type="submission" date="2023-03" db="EMBL/GenBank/DDBJ databases">
        <title>Massive genome expansion in bonnet fungi (Mycena s.s.) driven by repeated elements and novel gene families across ecological guilds.</title>
        <authorList>
            <consortium name="Lawrence Berkeley National Laboratory"/>
            <person name="Harder C.B."/>
            <person name="Miyauchi S."/>
            <person name="Viragh M."/>
            <person name="Kuo A."/>
            <person name="Thoen E."/>
            <person name="Andreopoulos B."/>
            <person name="Lu D."/>
            <person name="Skrede I."/>
            <person name="Drula E."/>
            <person name="Henrissat B."/>
            <person name="Morin E."/>
            <person name="Kohler A."/>
            <person name="Barry K."/>
            <person name="LaButti K."/>
            <person name="Morin E."/>
            <person name="Salamov A."/>
            <person name="Lipzen A."/>
            <person name="Mereny Z."/>
            <person name="Hegedus B."/>
            <person name="Baldrian P."/>
            <person name="Stursova M."/>
            <person name="Weitz H."/>
            <person name="Taylor A."/>
            <person name="Grigoriev I.V."/>
            <person name="Nagy L.G."/>
            <person name="Martin F."/>
            <person name="Kauserud H."/>
        </authorList>
    </citation>
    <scope>NUCLEOTIDE SEQUENCE</scope>
    <source>
        <strain evidence="2">9144</strain>
    </source>
</reference>
<dbReference type="SUPFAM" id="SSF140931">
    <property type="entry name" value="Fic-like"/>
    <property type="match status" value="1"/>
</dbReference>
<feature type="non-terminal residue" evidence="2">
    <location>
        <position position="1"/>
    </location>
</feature>
<evidence type="ECO:0000313" key="2">
    <source>
        <dbReference type="EMBL" id="KAJ7192638.1"/>
    </source>
</evidence>
<dbReference type="AlphaFoldDB" id="A0AAD6XZU9"/>
<organism evidence="2 3">
    <name type="scientific">Mycena pura</name>
    <dbReference type="NCBI Taxonomy" id="153505"/>
    <lineage>
        <taxon>Eukaryota</taxon>
        <taxon>Fungi</taxon>
        <taxon>Dikarya</taxon>
        <taxon>Basidiomycota</taxon>
        <taxon>Agaricomycotina</taxon>
        <taxon>Agaricomycetes</taxon>
        <taxon>Agaricomycetidae</taxon>
        <taxon>Agaricales</taxon>
        <taxon>Marasmiineae</taxon>
        <taxon>Mycenaceae</taxon>
        <taxon>Mycena</taxon>
    </lineage>
</organism>
<evidence type="ECO:0000313" key="3">
    <source>
        <dbReference type="Proteomes" id="UP001219525"/>
    </source>
</evidence>
<name>A0AAD6XZU9_9AGAR</name>